<dbReference type="Proteomes" id="UP000594638">
    <property type="component" value="Unassembled WGS sequence"/>
</dbReference>
<keyword evidence="1" id="KW-0645">Protease</keyword>
<feature type="non-terminal residue" evidence="1">
    <location>
        <position position="84"/>
    </location>
</feature>
<dbReference type="Gramene" id="OE9A025737T1">
    <property type="protein sequence ID" value="OE9A025737C1"/>
    <property type="gene ID" value="OE9A025737"/>
</dbReference>
<dbReference type="OrthoDB" id="1737330at2759"/>
<dbReference type="GO" id="GO:0008233">
    <property type="term" value="F:peptidase activity"/>
    <property type="evidence" value="ECO:0007669"/>
    <property type="project" value="UniProtKB-KW"/>
</dbReference>
<dbReference type="EMBL" id="CACTIH010009408">
    <property type="protein sequence ID" value="CAA3030973.1"/>
    <property type="molecule type" value="Genomic_DNA"/>
</dbReference>
<keyword evidence="1" id="KW-0378">Hydrolase</keyword>
<feature type="non-terminal residue" evidence="1">
    <location>
        <position position="1"/>
    </location>
</feature>
<sequence length="84" mass="9532">VEKLPFQLANIILVRTNLQVVDEGRSKVRNSLSPVAAQLALQKILPFPCKEQYTVVILMPQDSHLKSLKSFVHSMLIQYSRDAK</sequence>
<dbReference type="GO" id="GO:0006508">
    <property type="term" value="P:proteolysis"/>
    <property type="evidence" value="ECO:0007669"/>
    <property type="project" value="UniProtKB-KW"/>
</dbReference>
<keyword evidence="2" id="KW-1185">Reference proteome</keyword>
<evidence type="ECO:0000313" key="1">
    <source>
        <dbReference type="EMBL" id="CAA3030973.1"/>
    </source>
</evidence>
<organism evidence="1 2">
    <name type="scientific">Olea europaea subsp. europaea</name>
    <dbReference type="NCBI Taxonomy" id="158383"/>
    <lineage>
        <taxon>Eukaryota</taxon>
        <taxon>Viridiplantae</taxon>
        <taxon>Streptophyta</taxon>
        <taxon>Embryophyta</taxon>
        <taxon>Tracheophyta</taxon>
        <taxon>Spermatophyta</taxon>
        <taxon>Magnoliopsida</taxon>
        <taxon>eudicotyledons</taxon>
        <taxon>Gunneridae</taxon>
        <taxon>Pentapetalae</taxon>
        <taxon>asterids</taxon>
        <taxon>lamiids</taxon>
        <taxon>Lamiales</taxon>
        <taxon>Oleaceae</taxon>
        <taxon>Oleeae</taxon>
        <taxon>Olea</taxon>
    </lineage>
</organism>
<evidence type="ECO:0000313" key="2">
    <source>
        <dbReference type="Proteomes" id="UP000594638"/>
    </source>
</evidence>
<proteinExistence type="predicted"/>
<accession>A0A8S0VF87</accession>
<name>A0A8S0VF87_OLEEU</name>
<reference evidence="1 2" key="1">
    <citation type="submission" date="2019-12" db="EMBL/GenBank/DDBJ databases">
        <authorList>
            <person name="Alioto T."/>
            <person name="Alioto T."/>
            <person name="Gomez Garrido J."/>
        </authorList>
    </citation>
    <scope>NUCLEOTIDE SEQUENCE [LARGE SCALE GENOMIC DNA]</scope>
</reference>
<dbReference type="AlphaFoldDB" id="A0A8S0VF87"/>
<protein>
    <submittedName>
        <fullName evidence="1">Zinc protease PQQL-like isoform X2</fullName>
    </submittedName>
</protein>
<gene>
    <name evidence="1" type="ORF">OLEA9_A025737</name>
</gene>
<comment type="caution">
    <text evidence="1">The sequence shown here is derived from an EMBL/GenBank/DDBJ whole genome shotgun (WGS) entry which is preliminary data.</text>
</comment>